<evidence type="ECO:0000256" key="12">
    <source>
        <dbReference type="SAM" id="Phobius"/>
    </source>
</evidence>
<protein>
    <submittedName>
        <fullName evidence="15">Probable G-protein coupled receptor 27</fullName>
    </submittedName>
</protein>
<keyword evidence="6 12" id="KW-0472">Membrane</keyword>
<evidence type="ECO:0000313" key="15">
    <source>
        <dbReference type="RefSeq" id="XP_026898278.2"/>
    </source>
</evidence>
<evidence type="ECO:0000256" key="6">
    <source>
        <dbReference type="ARBA" id="ARBA00023136"/>
    </source>
</evidence>
<dbReference type="CDD" id="cd15216">
    <property type="entry name" value="7tmA_SREB1_GPR27"/>
    <property type="match status" value="1"/>
</dbReference>
<evidence type="ECO:0000313" key="14">
    <source>
        <dbReference type="Proteomes" id="UP001652583"/>
    </source>
</evidence>
<gene>
    <name evidence="15" type="primary">GPR27</name>
</gene>
<keyword evidence="8 15" id="KW-0675">Receptor</keyword>
<feature type="transmembrane region" description="Helical" evidence="12">
    <location>
        <begin position="234"/>
        <end position="256"/>
    </location>
</feature>
<dbReference type="KEGG" id="aju:113594621"/>
<dbReference type="GeneID" id="113594621"/>
<feature type="transmembrane region" description="Helical" evidence="12">
    <location>
        <begin position="396"/>
        <end position="421"/>
    </location>
</feature>
<feature type="region of interest" description="Disordered" evidence="11">
    <location>
        <begin position="1"/>
        <end position="220"/>
    </location>
</feature>
<feature type="transmembrane region" description="Helical" evidence="12">
    <location>
        <begin position="309"/>
        <end position="334"/>
    </location>
</feature>
<dbReference type="GO" id="GO:0004930">
    <property type="term" value="F:G protein-coupled receptor activity"/>
    <property type="evidence" value="ECO:0007669"/>
    <property type="project" value="UniProtKB-KW"/>
</dbReference>
<feature type="transmembrane region" description="Helical" evidence="12">
    <location>
        <begin position="498"/>
        <end position="519"/>
    </location>
</feature>
<dbReference type="SUPFAM" id="SSF81321">
    <property type="entry name" value="Family A G protein-coupled receptor-like"/>
    <property type="match status" value="1"/>
</dbReference>
<keyword evidence="10" id="KW-0807">Transducer</keyword>
<keyword evidence="14" id="KW-1185">Reference proteome</keyword>
<evidence type="ECO:0000256" key="9">
    <source>
        <dbReference type="ARBA" id="ARBA00023180"/>
    </source>
</evidence>
<keyword evidence="2" id="KW-1003">Cell membrane</keyword>
<evidence type="ECO:0000256" key="7">
    <source>
        <dbReference type="ARBA" id="ARBA00023157"/>
    </source>
</evidence>
<feature type="compositionally biased region" description="Basic residues" evidence="11">
    <location>
        <begin position="84"/>
        <end position="99"/>
    </location>
</feature>
<proteinExistence type="predicted"/>
<evidence type="ECO:0000256" key="3">
    <source>
        <dbReference type="ARBA" id="ARBA00022692"/>
    </source>
</evidence>
<sequence length="588" mass="61450">MRTATVTPAREPDAAAGPPLPGAKRDLSPPCVLGPASLPAASRPRGCPRLRPPAQPGPGGAGCLGGAGGGGHAARSGGGEGAPRRRRRRRRRQRRRRARRGAEPRGAAAAEEEKEEDAGGCGRRHGPVRSEARGAQGAGSGRRLLRASFLRWRRRGGGSESPGGASRPRAEPRRPGSSPRGPRGGGARAGRAWGAARPGAAPERSARPGEAAMANASEPGGGGGGEAAALGLKLATLSLLLCVSLAGNVLFALLIVRERSLHRAPYYLLLDLCLADGLRALACLPAVMLAARRAAAAAGAPPGALGCKLLAFLAALFCFHAAFLLLGVGVTRYLAIAHHRFYAERLAGWPCAAMLVCAAWALALAAAFPPVLDGGGGDDEDAPCALEQRPDGAPGALGFLLLLAVVVGATHLVYLRLLFFIHDRRKMRPARLVPAVSHDWTFHGPGATGQAAANWTAGFGRGPTPPALVGIRPAGPGRGARRLLVLEEFKTEKRLCKMFYAVTLLFLLLWGPYVVASYLRVLVRPGAVPQAYLTASVWLTFAQAGINPVVCFLFNRELRDCFRAQFPCCQSPQTTQATLPCDLKGIGL</sequence>
<keyword evidence="7" id="KW-1015">Disulfide bond</keyword>
<dbReference type="PANTHER" id="PTHR19268:SF8">
    <property type="entry name" value="G-PROTEIN COUPLED RECEPTOR 27-RELATED"/>
    <property type="match status" value="1"/>
</dbReference>
<keyword evidence="5" id="KW-0297">G-protein coupled receptor</keyword>
<feature type="transmembrane region" description="Helical" evidence="12">
    <location>
        <begin position="531"/>
        <end position="554"/>
    </location>
</feature>
<reference evidence="15" key="1">
    <citation type="submission" date="2025-08" db="UniProtKB">
        <authorList>
            <consortium name="RefSeq"/>
        </authorList>
    </citation>
    <scope>IDENTIFICATION</scope>
    <source>
        <tissue evidence="15">Blood</tissue>
    </source>
</reference>
<evidence type="ECO:0000256" key="10">
    <source>
        <dbReference type="ARBA" id="ARBA00023224"/>
    </source>
</evidence>
<dbReference type="Proteomes" id="UP001652583">
    <property type="component" value="Chromosome A2"/>
</dbReference>
<organism evidence="14 15">
    <name type="scientific">Acinonyx jubatus</name>
    <name type="common">Cheetah</name>
    <dbReference type="NCBI Taxonomy" id="32536"/>
    <lineage>
        <taxon>Eukaryota</taxon>
        <taxon>Metazoa</taxon>
        <taxon>Chordata</taxon>
        <taxon>Craniata</taxon>
        <taxon>Vertebrata</taxon>
        <taxon>Euteleostomi</taxon>
        <taxon>Mammalia</taxon>
        <taxon>Eutheria</taxon>
        <taxon>Laurasiatheria</taxon>
        <taxon>Carnivora</taxon>
        <taxon>Feliformia</taxon>
        <taxon>Felidae</taxon>
        <taxon>Felinae</taxon>
        <taxon>Acinonyx</taxon>
    </lineage>
</organism>
<comment type="subcellular location">
    <subcellularLocation>
        <location evidence="1">Cell membrane</location>
        <topology evidence="1">Multi-pass membrane protein</topology>
    </subcellularLocation>
</comment>
<feature type="domain" description="G-protein coupled receptors family 1 profile" evidence="13">
    <location>
        <begin position="247"/>
        <end position="551"/>
    </location>
</feature>
<dbReference type="Pfam" id="PF00001">
    <property type="entry name" value="7tm_1"/>
    <property type="match status" value="1"/>
</dbReference>
<feature type="compositionally biased region" description="Gly residues" evidence="11">
    <location>
        <begin position="57"/>
        <end position="81"/>
    </location>
</feature>
<keyword evidence="3 12" id="KW-0812">Transmembrane</keyword>
<feature type="compositionally biased region" description="Low complexity" evidence="11">
    <location>
        <begin position="189"/>
        <end position="203"/>
    </location>
</feature>
<evidence type="ECO:0000256" key="2">
    <source>
        <dbReference type="ARBA" id="ARBA00022475"/>
    </source>
</evidence>
<feature type="transmembrane region" description="Helical" evidence="12">
    <location>
        <begin position="346"/>
        <end position="368"/>
    </location>
</feature>
<name>A0A6J1Y0H6_ACIJB</name>
<dbReference type="RefSeq" id="XP_026898278.2">
    <property type="nucleotide sequence ID" value="XM_027042477.2"/>
</dbReference>
<evidence type="ECO:0000256" key="11">
    <source>
        <dbReference type="SAM" id="MobiDB-lite"/>
    </source>
</evidence>
<feature type="transmembrane region" description="Helical" evidence="12">
    <location>
        <begin position="268"/>
        <end position="289"/>
    </location>
</feature>
<evidence type="ECO:0000259" key="13">
    <source>
        <dbReference type="PROSITE" id="PS50262"/>
    </source>
</evidence>
<accession>A0A6J1Y0H6</accession>
<evidence type="ECO:0000256" key="8">
    <source>
        <dbReference type="ARBA" id="ARBA00023170"/>
    </source>
</evidence>
<dbReference type="GO" id="GO:0005886">
    <property type="term" value="C:plasma membrane"/>
    <property type="evidence" value="ECO:0007669"/>
    <property type="project" value="UniProtKB-SubCell"/>
</dbReference>
<dbReference type="PANTHER" id="PTHR19268">
    <property type="entry name" value="G PROTEIN-COUPLED RECEPTOR"/>
    <property type="match status" value="1"/>
</dbReference>
<evidence type="ECO:0000256" key="5">
    <source>
        <dbReference type="ARBA" id="ARBA00023040"/>
    </source>
</evidence>
<keyword evidence="9" id="KW-0325">Glycoprotein</keyword>
<dbReference type="InterPro" id="IPR051509">
    <property type="entry name" value="GPCR_Orphan/Phoenixin"/>
</dbReference>
<dbReference type="InterPro" id="IPR017452">
    <property type="entry name" value="GPCR_Rhodpsn_7TM"/>
</dbReference>
<dbReference type="AlphaFoldDB" id="A0A6J1Y0H6"/>
<evidence type="ECO:0000256" key="1">
    <source>
        <dbReference type="ARBA" id="ARBA00004651"/>
    </source>
</evidence>
<dbReference type="InterPro" id="IPR000276">
    <property type="entry name" value="GPCR_Rhodpsn"/>
</dbReference>
<dbReference type="PROSITE" id="PS50262">
    <property type="entry name" value="G_PROTEIN_RECEP_F1_2"/>
    <property type="match status" value="1"/>
</dbReference>
<dbReference type="Gene3D" id="1.20.1070.10">
    <property type="entry name" value="Rhodopsin 7-helix transmembrane proteins"/>
    <property type="match status" value="1"/>
</dbReference>
<evidence type="ECO:0000256" key="4">
    <source>
        <dbReference type="ARBA" id="ARBA00022989"/>
    </source>
</evidence>
<keyword evidence="4 12" id="KW-1133">Transmembrane helix</keyword>
<dbReference type="PRINTS" id="PR00237">
    <property type="entry name" value="GPCRRHODOPSN"/>
</dbReference>